<organism evidence="7 8">
    <name type="scientific">Neobacillus mesonae</name>
    <dbReference type="NCBI Taxonomy" id="1193713"/>
    <lineage>
        <taxon>Bacteria</taxon>
        <taxon>Bacillati</taxon>
        <taxon>Bacillota</taxon>
        <taxon>Bacilli</taxon>
        <taxon>Bacillales</taxon>
        <taxon>Bacillaceae</taxon>
        <taxon>Neobacillus</taxon>
    </lineage>
</organism>
<evidence type="ECO:0000256" key="6">
    <source>
        <dbReference type="SAM" id="Phobius"/>
    </source>
</evidence>
<keyword evidence="3 6" id="KW-0812">Transmembrane</keyword>
<comment type="subcellular location">
    <subcellularLocation>
        <location evidence="1">Cell membrane</location>
        <topology evidence="1">Multi-pass membrane protein</topology>
    </subcellularLocation>
</comment>
<feature type="transmembrane region" description="Helical" evidence="6">
    <location>
        <begin position="279"/>
        <end position="303"/>
    </location>
</feature>
<dbReference type="InterPro" id="IPR004633">
    <property type="entry name" value="NaPi_cotrn-rel/YqeW-like"/>
</dbReference>
<dbReference type="AlphaFoldDB" id="A0A3Q9QWJ0"/>
<evidence type="ECO:0000256" key="2">
    <source>
        <dbReference type="ARBA" id="ARBA00022475"/>
    </source>
</evidence>
<dbReference type="EMBL" id="CP022572">
    <property type="protein sequence ID" value="AZU63381.1"/>
    <property type="molecule type" value="Genomic_DNA"/>
</dbReference>
<dbReference type="PANTHER" id="PTHR10010:SF46">
    <property type="entry name" value="SODIUM-DEPENDENT PHOSPHATE TRANSPORT PROTEIN 2B"/>
    <property type="match status" value="1"/>
</dbReference>
<evidence type="ECO:0000256" key="5">
    <source>
        <dbReference type="ARBA" id="ARBA00023136"/>
    </source>
</evidence>
<dbReference type="GO" id="GO:0044341">
    <property type="term" value="P:sodium-dependent phosphate transport"/>
    <property type="evidence" value="ECO:0007669"/>
    <property type="project" value="InterPro"/>
</dbReference>
<dbReference type="GO" id="GO:0005886">
    <property type="term" value="C:plasma membrane"/>
    <property type="evidence" value="ECO:0007669"/>
    <property type="project" value="UniProtKB-SubCell"/>
</dbReference>
<dbReference type="STRING" id="1193713.GCA_001636315_00874"/>
<feature type="transmembrane region" description="Helical" evidence="6">
    <location>
        <begin position="128"/>
        <end position="146"/>
    </location>
</feature>
<evidence type="ECO:0000256" key="4">
    <source>
        <dbReference type="ARBA" id="ARBA00022989"/>
    </source>
</evidence>
<feature type="transmembrane region" description="Helical" evidence="6">
    <location>
        <begin position="236"/>
        <end position="259"/>
    </location>
</feature>
<keyword evidence="8" id="KW-1185">Reference proteome</keyword>
<keyword evidence="4 6" id="KW-1133">Transmembrane helix</keyword>
<evidence type="ECO:0000313" key="7">
    <source>
        <dbReference type="EMBL" id="AZU63381.1"/>
    </source>
</evidence>
<dbReference type="PANTHER" id="PTHR10010">
    <property type="entry name" value="SOLUTE CARRIER FAMILY 34 SODIUM PHOSPHATE , MEMBER 2-RELATED"/>
    <property type="match status" value="1"/>
</dbReference>
<evidence type="ECO:0000313" key="8">
    <source>
        <dbReference type="Proteomes" id="UP000282892"/>
    </source>
</evidence>
<gene>
    <name evidence="7" type="ORF">CHR53_20100</name>
</gene>
<feature type="transmembrane region" description="Helical" evidence="6">
    <location>
        <begin position="6"/>
        <end position="28"/>
    </location>
</feature>
<dbReference type="NCBIfam" id="NF037997">
    <property type="entry name" value="Na_Pi_symport"/>
    <property type="match status" value="1"/>
</dbReference>
<protein>
    <submittedName>
        <fullName evidence="7">Na/Pi cotransporter</fullName>
    </submittedName>
</protein>
<feature type="transmembrane region" description="Helical" evidence="6">
    <location>
        <begin position="49"/>
        <end position="72"/>
    </location>
</feature>
<accession>A0A3Q9QWJ0</accession>
<sequence length="315" mass="33926">MLYILLFVLCILLFIFGMTIIRFGLFNLSANKLKTWLIKLTSSPLKGMLTGTFITALIQSSSAVMVITIGLISARIMTFPQSIGIILGTNIGTTFKTELITFNLDAVLVPFAVGGAAMILFPNKKIRSIGMLFFGIASVFTAMKGFEMLAHPLTSMKAIHHFILSINDNIILSLLTGTIITSIIQSSTAMTGIAMGFLSAGLLQLDAGIAIVFGANIGTCVTALIAAIGGGSESRLAAYAHVWLNVFGVLLFLPLIPWLTEFAPLMASKKDVQLAHISVIFNVATSLLVLPFAVKFGEMILFLHDKKPRTPIIKE</sequence>
<dbReference type="NCBIfam" id="TIGR00704">
    <property type="entry name" value="NaPi_cotrn_rel"/>
    <property type="match status" value="1"/>
</dbReference>
<dbReference type="OrthoDB" id="9763003at2"/>
<dbReference type="Pfam" id="PF02690">
    <property type="entry name" value="Na_Pi_cotrans"/>
    <property type="match status" value="2"/>
</dbReference>
<dbReference type="RefSeq" id="WP_066385624.1">
    <property type="nucleotide sequence ID" value="NZ_CP022572.1"/>
</dbReference>
<reference evidence="7 8" key="1">
    <citation type="submission" date="2017-07" db="EMBL/GenBank/DDBJ databases">
        <title>The complete genome sequence of Bacillus mesonae strain H20-5, an efficient strain improving plant abiotic stress resistance.</title>
        <authorList>
            <person name="Kim S.Y."/>
            <person name="Song H."/>
            <person name="Sang M.K."/>
            <person name="Weon H.-Y."/>
            <person name="Song J."/>
        </authorList>
    </citation>
    <scope>NUCLEOTIDE SEQUENCE [LARGE SCALE GENOMIC DNA]</scope>
    <source>
        <strain evidence="7 8">H20-5</strain>
    </source>
</reference>
<evidence type="ECO:0000256" key="3">
    <source>
        <dbReference type="ARBA" id="ARBA00022692"/>
    </source>
</evidence>
<dbReference type="InterPro" id="IPR003841">
    <property type="entry name" value="Na/Pi_transpt"/>
</dbReference>
<dbReference type="Proteomes" id="UP000282892">
    <property type="component" value="Chromosome"/>
</dbReference>
<keyword evidence="5 6" id="KW-0472">Membrane</keyword>
<keyword evidence="2" id="KW-1003">Cell membrane</keyword>
<feature type="transmembrane region" description="Helical" evidence="6">
    <location>
        <begin position="209"/>
        <end position="229"/>
    </location>
</feature>
<proteinExistence type="predicted"/>
<evidence type="ECO:0000256" key="1">
    <source>
        <dbReference type="ARBA" id="ARBA00004651"/>
    </source>
</evidence>
<name>A0A3Q9QWJ0_9BACI</name>
<dbReference type="KEGG" id="nmk:CHR53_20100"/>
<dbReference type="GO" id="GO:0005436">
    <property type="term" value="F:sodium:phosphate symporter activity"/>
    <property type="evidence" value="ECO:0007669"/>
    <property type="project" value="InterPro"/>
</dbReference>
<feature type="transmembrane region" description="Helical" evidence="6">
    <location>
        <begin position="100"/>
        <end position="121"/>
    </location>
</feature>